<sequence>MQEYLHVGRATDLTDKKNRRLYRALEIMPGFLAWATLLLVVVLSFLTPFLMAIFIIAFDVYWLIKTVYLSLHLRVSYNKLKQNLTLNWIDKLNKLQITDYKLQGLKSWQDVYHFLFLPIYKEDYSIIASTMEGLLKTNYPKSKMVVVVCWEERGGKETENVVHEVEKNYKNAFLDFVSIMHPANLSDEIPGKGSNTAYAAKIVRESIVDARRIPYEHILVSNFDIDTVVFPEYFGVLTHTFLTTKNPLRASYQPIPLYVNNIWEAPSFARVVAFAATFWHTVKQEKAETATTFSSHSMSFRALIDVGFWQKNMVSEDSRIFWQCFLRYDGDYKVAPLFYPVSMDANVAPTNIQTLKNIYKQQRRWAYGAENIPYFMFGFMRNKAIPLFKKWYYGFMVIEGNHSWATNALLIFALGWLPVLLGGQEFNRTVLSFNLPYLTRIIMTLSMFGLVSSAVLSIVLLPPRPLKYGKFKYFWMLVQWVLFPATTIFLGSIPALEAQTRLMLGKYMGFWVTPKVRRATTQNE</sequence>
<keyword evidence="1" id="KW-1133">Transmembrane helix</keyword>
<evidence type="ECO:0000313" key="3">
    <source>
        <dbReference type="Proteomes" id="UP000034380"/>
    </source>
</evidence>
<evidence type="ECO:0008006" key="4">
    <source>
        <dbReference type="Google" id="ProtNLM"/>
    </source>
</evidence>
<keyword evidence="1" id="KW-0812">Transmembrane</keyword>
<dbReference type="PANTHER" id="PTHR36851">
    <property type="entry name" value="UNNAMED PRODUCT"/>
    <property type="match status" value="1"/>
</dbReference>
<feature type="transmembrane region" description="Helical" evidence="1">
    <location>
        <begin position="473"/>
        <end position="496"/>
    </location>
</feature>
<proteinExistence type="predicted"/>
<feature type="transmembrane region" description="Helical" evidence="1">
    <location>
        <begin position="21"/>
        <end position="43"/>
    </location>
</feature>
<dbReference type="Gene3D" id="3.90.550.10">
    <property type="entry name" value="Spore Coat Polysaccharide Biosynthesis Protein SpsA, Chain A"/>
    <property type="match status" value="1"/>
</dbReference>
<feature type="transmembrane region" description="Helical" evidence="1">
    <location>
        <begin position="437"/>
        <end position="461"/>
    </location>
</feature>
<name>A0A0G0ZM06_9BACT</name>
<dbReference type="InterPro" id="IPR029044">
    <property type="entry name" value="Nucleotide-diphossugar_trans"/>
</dbReference>
<evidence type="ECO:0000313" key="2">
    <source>
        <dbReference type="EMBL" id="KKS14013.1"/>
    </source>
</evidence>
<protein>
    <recommendedName>
        <fullName evidence="4">Glycosyltransferase 2-like domain-containing protein</fullName>
    </recommendedName>
</protein>
<dbReference type="PANTHER" id="PTHR36851:SF1">
    <property type="entry name" value="GLYCO_TRANS_2-LIKE DOMAIN-CONTAINING PROTEIN"/>
    <property type="match status" value="1"/>
</dbReference>
<organism evidence="2 3">
    <name type="scientific">Candidatus Yanofskybacteria bacterium GW2011_GWA1_41_6</name>
    <dbReference type="NCBI Taxonomy" id="1619020"/>
    <lineage>
        <taxon>Bacteria</taxon>
        <taxon>Candidatus Yanofskyibacteriota</taxon>
    </lineage>
</organism>
<feature type="transmembrane region" description="Helical" evidence="1">
    <location>
        <begin position="391"/>
        <end position="417"/>
    </location>
</feature>
<accession>A0A0G0ZM06</accession>
<feature type="transmembrane region" description="Helical" evidence="1">
    <location>
        <begin position="49"/>
        <end position="71"/>
    </location>
</feature>
<reference evidence="2 3" key="1">
    <citation type="journal article" date="2015" name="Nature">
        <title>rRNA introns, odd ribosomes, and small enigmatic genomes across a large radiation of phyla.</title>
        <authorList>
            <person name="Brown C.T."/>
            <person name="Hug L.A."/>
            <person name="Thomas B.C."/>
            <person name="Sharon I."/>
            <person name="Castelle C.J."/>
            <person name="Singh A."/>
            <person name="Wilkins M.J."/>
            <person name="Williams K.H."/>
            <person name="Banfield J.F."/>
        </authorList>
    </citation>
    <scope>NUCLEOTIDE SEQUENCE [LARGE SCALE GENOMIC DNA]</scope>
</reference>
<dbReference type="EMBL" id="LCBQ01000001">
    <property type="protein sequence ID" value="KKS14013.1"/>
    <property type="molecule type" value="Genomic_DNA"/>
</dbReference>
<gene>
    <name evidence="2" type="ORF">UU70_C0001G0002</name>
</gene>
<dbReference type="AlphaFoldDB" id="A0A0G0ZM06"/>
<comment type="caution">
    <text evidence="2">The sequence shown here is derived from an EMBL/GenBank/DDBJ whole genome shotgun (WGS) entry which is preliminary data.</text>
</comment>
<dbReference type="SUPFAM" id="SSF53448">
    <property type="entry name" value="Nucleotide-diphospho-sugar transferases"/>
    <property type="match status" value="1"/>
</dbReference>
<dbReference type="Proteomes" id="UP000034380">
    <property type="component" value="Unassembled WGS sequence"/>
</dbReference>
<keyword evidence="1" id="KW-0472">Membrane</keyword>
<evidence type="ECO:0000256" key="1">
    <source>
        <dbReference type="SAM" id="Phobius"/>
    </source>
</evidence>